<dbReference type="EMBL" id="KN662545">
    <property type="protein sequence ID" value="KHN13444.1"/>
    <property type="molecule type" value="Genomic_DNA"/>
</dbReference>
<gene>
    <name evidence="1" type="ORF">glysoja_046718</name>
</gene>
<reference evidence="1" key="1">
    <citation type="submission" date="2014-07" db="EMBL/GenBank/DDBJ databases">
        <title>Identification of a novel salt tolerance gene in wild soybean by whole-genome sequencing.</title>
        <authorList>
            <person name="Lam H.-M."/>
            <person name="Qi X."/>
            <person name="Li M.-W."/>
            <person name="Liu X."/>
            <person name="Xie M."/>
            <person name="Ni M."/>
            <person name="Xu X."/>
        </authorList>
    </citation>
    <scope>NUCLEOTIDE SEQUENCE [LARGE SCALE GENOMIC DNA]</scope>
    <source>
        <tissue evidence="1">Root</tissue>
    </source>
</reference>
<name>A0A0B2Q0C7_GLYSO</name>
<evidence type="ECO:0000313" key="1">
    <source>
        <dbReference type="EMBL" id="KHN13444.1"/>
    </source>
</evidence>
<protein>
    <submittedName>
        <fullName evidence="1">Uncharacterized protein</fullName>
    </submittedName>
</protein>
<accession>A0A0B2Q0C7</accession>
<proteinExistence type="predicted"/>
<sequence length="82" mass="9012">MSSSAPLNLQLLRELVFITTTARLSKVYGIFAVKTSQIPSLPIMKNSSSFVNVINLSLCSTLNGPPFPLISFIPWRFQLPSA</sequence>
<dbReference type="Proteomes" id="UP000053555">
    <property type="component" value="Unassembled WGS sequence"/>
</dbReference>
<organism evidence="1">
    <name type="scientific">Glycine soja</name>
    <name type="common">Wild soybean</name>
    <dbReference type="NCBI Taxonomy" id="3848"/>
    <lineage>
        <taxon>Eukaryota</taxon>
        <taxon>Viridiplantae</taxon>
        <taxon>Streptophyta</taxon>
        <taxon>Embryophyta</taxon>
        <taxon>Tracheophyta</taxon>
        <taxon>Spermatophyta</taxon>
        <taxon>Magnoliopsida</taxon>
        <taxon>eudicotyledons</taxon>
        <taxon>Gunneridae</taxon>
        <taxon>Pentapetalae</taxon>
        <taxon>rosids</taxon>
        <taxon>fabids</taxon>
        <taxon>Fabales</taxon>
        <taxon>Fabaceae</taxon>
        <taxon>Papilionoideae</taxon>
        <taxon>50 kb inversion clade</taxon>
        <taxon>NPAAA clade</taxon>
        <taxon>indigoferoid/millettioid clade</taxon>
        <taxon>Phaseoleae</taxon>
        <taxon>Glycine</taxon>
        <taxon>Glycine subgen. Soja</taxon>
    </lineage>
</organism>
<dbReference type="AlphaFoldDB" id="A0A0B2Q0C7"/>